<name>A0A2Z7BF84_9LAMI</name>
<feature type="compositionally biased region" description="Low complexity" evidence="1">
    <location>
        <begin position="15"/>
        <end position="31"/>
    </location>
</feature>
<gene>
    <name evidence="2" type="ORF">F511_16716</name>
</gene>
<dbReference type="EMBL" id="KV008234">
    <property type="protein sequence ID" value="KZV30602.1"/>
    <property type="molecule type" value="Genomic_DNA"/>
</dbReference>
<feature type="region of interest" description="Disordered" evidence="1">
    <location>
        <begin position="13"/>
        <end position="54"/>
    </location>
</feature>
<sequence length="178" mass="19359">MDLSWINSEYYADPSFSSDSSSESIVSISMSTPEAIPANPSSSRSSSSSDSRMHFTADDIPLDEETKISMPTAIVSSDDYTDAFAQLRAAVDQISFEQLLHCIRIVISISAVVALPCCVVSVTHQDARASGNTTLSSPCWDLLAIMRRVVNYHSSWVGQRKVELLMHLVFGCGVKMSG</sequence>
<evidence type="ECO:0000256" key="1">
    <source>
        <dbReference type="SAM" id="MobiDB-lite"/>
    </source>
</evidence>
<organism evidence="2 3">
    <name type="scientific">Dorcoceras hygrometricum</name>
    <dbReference type="NCBI Taxonomy" id="472368"/>
    <lineage>
        <taxon>Eukaryota</taxon>
        <taxon>Viridiplantae</taxon>
        <taxon>Streptophyta</taxon>
        <taxon>Embryophyta</taxon>
        <taxon>Tracheophyta</taxon>
        <taxon>Spermatophyta</taxon>
        <taxon>Magnoliopsida</taxon>
        <taxon>eudicotyledons</taxon>
        <taxon>Gunneridae</taxon>
        <taxon>Pentapetalae</taxon>
        <taxon>asterids</taxon>
        <taxon>lamiids</taxon>
        <taxon>Lamiales</taxon>
        <taxon>Gesneriaceae</taxon>
        <taxon>Didymocarpoideae</taxon>
        <taxon>Trichosporeae</taxon>
        <taxon>Loxocarpinae</taxon>
        <taxon>Dorcoceras</taxon>
    </lineage>
</organism>
<keyword evidence="3" id="KW-1185">Reference proteome</keyword>
<proteinExistence type="predicted"/>
<evidence type="ECO:0000313" key="3">
    <source>
        <dbReference type="Proteomes" id="UP000250235"/>
    </source>
</evidence>
<accession>A0A2Z7BF84</accession>
<protein>
    <submittedName>
        <fullName evidence="2">Uncharacterized protein</fullName>
    </submittedName>
</protein>
<evidence type="ECO:0000313" key="2">
    <source>
        <dbReference type="EMBL" id="KZV30602.1"/>
    </source>
</evidence>
<reference evidence="2 3" key="1">
    <citation type="journal article" date="2015" name="Proc. Natl. Acad. Sci. U.S.A.">
        <title>The resurrection genome of Boea hygrometrica: A blueprint for survival of dehydration.</title>
        <authorList>
            <person name="Xiao L."/>
            <person name="Yang G."/>
            <person name="Zhang L."/>
            <person name="Yang X."/>
            <person name="Zhao S."/>
            <person name="Ji Z."/>
            <person name="Zhou Q."/>
            <person name="Hu M."/>
            <person name="Wang Y."/>
            <person name="Chen M."/>
            <person name="Xu Y."/>
            <person name="Jin H."/>
            <person name="Xiao X."/>
            <person name="Hu G."/>
            <person name="Bao F."/>
            <person name="Hu Y."/>
            <person name="Wan P."/>
            <person name="Li L."/>
            <person name="Deng X."/>
            <person name="Kuang T."/>
            <person name="Xiang C."/>
            <person name="Zhu J.K."/>
            <person name="Oliver M.J."/>
            <person name="He Y."/>
        </authorList>
    </citation>
    <scope>NUCLEOTIDE SEQUENCE [LARGE SCALE GENOMIC DNA]</scope>
    <source>
        <strain evidence="3">cv. XS01</strain>
    </source>
</reference>
<feature type="compositionally biased region" description="Low complexity" evidence="1">
    <location>
        <begin position="41"/>
        <end position="50"/>
    </location>
</feature>
<dbReference type="Proteomes" id="UP000250235">
    <property type="component" value="Unassembled WGS sequence"/>
</dbReference>
<dbReference type="AlphaFoldDB" id="A0A2Z7BF84"/>